<accession>I0YZ46</accession>
<organism evidence="1 2">
    <name type="scientific">Coccomyxa subellipsoidea (strain C-169)</name>
    <name type="common">Green microalga</name>
    <dbReference type="NCBI Taxonomy" id="574566"/>
    <lineage>
        <taxon>Eukaryota</taxon>
        <taxon>Viridiplantae</taxon>
        <taxon>Chlorophyta</taxon>
        <taxon>core chlorophytes</taxon>
        <taxon>Trebouxiophyceae</taxon>
        <taxon>Trebouxiophyceae incertae sedis</taxon>
        <taxon>Coccomyxaceae</taxon>
        <taxon>Coccomyxa</taxon>
        <taxon>Coccomyxa subellipsoidea</taxon>
    </lineage>
</organism>
<reference evidence="1 2" key="1">
    <citation type="journal article" date="2012" name="Genome Biol.">
        <title>The genome of the polar eukaryotic microalga coccomyxa subellipsoidea reveals traits of cold adaptation.</title>
        <authorList>
            <person name="Blanc G."/>
            <person name="Agarkova I."/>
            <person name="Grimwood J."/>
            <person name="Kuo A."/>
            <person name="Brueggeman A."/>
            <person name="Dunigan D."/>
            <person name="Gurnon J."/>
            <person name="Ladunga I."/>
            <person name="Lindquist E."/>
            <person name="Lucas S."/>
            <person name="Pangilinan J."/>
            <person name="Proschold T."/>
            <person name="Salamov A."/>
            <person name="Schmutz J."/>
            <person name="Weeks D."/>
            <person name="Yamada T."/>
            <person name="Claverie J.M."/>
            <person name="Grigoriev I."/>
            <person name="Van Etten J."/>
            <person name="Lomsadze A."/>
            <person name="Borodovsky M."/>
        </authorList>
    </citation>
    <scope>NUCLEOTIDE SEQUENCE [LARGE SCALE GENOMIC DNA]</scope>
    <source>
        <strain evidence="1 2">C-169</strain>
    </source>
</reference>
<protein>
    <submittedName>
        <fullName evidence="1">Uncharacterized protein</fullName>
    </submittedName>
</protein>
<sequence length="70" mass="7785">MQRFTCHQLVPWDVLVGKFASLAVYVGIFDLFAACCFREGVLPTVVVVTVKSARCTLTCKGPLSDRTYQK</sequence>
<dbReference type="GeneID" id="17041657"/>
<dbReference type="AlphaFoldDB" id="I0YZ46"/>
<dbReference type="EMBL" id="AGSI01000007">
    <property type="protein sequence ID" value="EIE23665.1"/>
    <property type="molecule type" value="Genomic_DNA"/>
</dbReference>
<evidence type="ECO:0000313" key="1">
    <source>
        <dbReference type="EMBL" id="EIE23665.1"/>
    </source>
</evidence>
<dbReference type="KEGG" id="csl:COCSUDRAFT_33156"/>
<comment type="caution">
    <text evidence="1">The sequence shown here is derived from an EMBL/GenBank/DDBJ whole genome shotgun (WGS) entry which is preliminary data.</text>
</comment>
<proteinExistence type="predicted"/>
<gene>
    <name evidence="1" type="ORF">COCSUDRAFT_33156</name>
</gene>
<dbReference type="RefSeq" id="XP_005648209.1">
    <property type="nucleotide sequence ID" value="XM_005648152.1"/>
</dbReference>
<evidence type="ECO:0000313" key="2">
    <source>
        <dbReference type="Proteomes" id="UP000007264"/>
    </source>
</evidence>
<keyword evidence="2" id="KW-1185">Reference proteome</keyword>
<dbReference type="Proteomes" id="UP000007264">
    <property type="component" value="Unassembled WGS sequence"/>
</dbReference>
<name>I0YZ46_COCSC</name>